<reference evidence="3" key="1">
    <citation type="journal article" date="2011" name="PLoS Genet.">
        <title>Genomic analysis of the necrotrophic fungal pathogens Sclerotinia sclerotiorum and Botrytis cinerea.</title>
        <authorList>
            <person name="Amselem J."/>
            <person name="Cuomo C.A."/>
            <person name="van Kan J.A."/>
            <person name="Viaud M."/>
            <person name="Benito E.P."/>
            <person name="Couloux A."/>
            <person name="Coutinho P.M."/>
            <person name="de Vries R.P."/>
            <person name="Dyer P.S."/>
            <person name="Fillinger S."/>
            <person name="Fournier E."/>
            <person name="Gout L."/>
            <person name="Hahn M."/>
            <person name="Kohn L."/>
            <person name="Lapalu N."/>
            <person name="Plummer K.M."/>
            <person name="Pradier J.M."/>
            <person name="Quevillon E."/>
            <person name="Sharon A."/>
            <person name="Simon A."/>
            <person name="ten Have A."/>
            <person name="Tudzynski B."/>
            <person name="Tudzynski P."/>
            <person name="Wincker P."/>
            <person name="Andrew M."/>
            <person name="Anthouard V."/>
            <person name="Beever R.E."/>
            <person name="Beffa R."/>
            <person name="Benoit I."/>
            <person name="Bouzid O."/>
            <person name="Brault B."/>
            <person name="Chen Z."/>
            <person name="Choquer M."/>
            <person name="Collemare J."/>
            <person name="Cotton P."/>
            <person name="Danchin E.G."/>
            <person name="Da Silva C."/>
            <person name="Gautier A."/>
            <person name="Giraud C."/>
            <person name="Giraud T."/>
            <person name="Gonzalez C."/>
            <person name="Grossetete S."/>
            <person name="Guldener U."/>
            <person name="Henrissat B."/>
            <person name="Howlett B.J."/>
            <person name="Kodira C."/>
            <person name="Kretschmer M."/>
            <person name="Lappartient A."/>
            <person name="Leroch M."/>
            <person name="Levis C."/>
            <person name="Mauceli E."/>
            <person name="Neuveglise C."/>
            <person name="Oeser B."/>
            <person name="Pearson M."/>
            <person name="Poulain J."/>
            <person name="Poussereau N."/>
            <person name="Quesneville H."/>
            <person name="Rascle C."/>
            <person name="Schumacher J."/>
            <person name="Segurens B."/>
            <person name="Sexton A."/>
            <person name="Silva E."/>
            <person name="Sirven C."/>
            <person name="Soanes D.M."/>
            <person name="Talbot N.J."/>
            <person name="Templeton M."/>
            <person name="Yandava C."/>
            <person name="Yarden O."/>
            <person name="Zeng Q."/>
            <person name="Rollins J.A."/>
            <person name="Lebrun M.H."/>
            <person name="Dickman M."/>
        </authorList>
    </citation>
    <scope>NUCLEOTIDE SEQUENCE [LARGE SCALE GENOMIC DNA]</scope>
    <source>
        <strain evidence="3">ATCC 18683 / 1980 / Ss-1</strain>
    </source>
</reference>
<organism evidence="2 3">
    <name type="scientific">Sclerotinia sclerotiorum (strain ATCC 18683 / 1980 / Ss-1)</name>
    <name type="common">White mold</name>
    <name type="synonym">Whetzelinia sclerotiorum</name>
    <dbReference type="NCBI Taxonomy" id="665079"/>
    <lineage>
        <taxon>Eukaryota</taxon>
        <taxon>Fungi</taxon>
        <taxon>Dikarya</taxon>
        <taxon>Ascomycota</taxon>
        <taxon>Pezizomycotina</taxon>
        <taxon>Leotiomycetes</taxon>
        <taxon>Helotiales</taxon>
        <taxon>Sclerotiniaceae</taxon>
        <taxon>Sclerotinia</taxon>
    </lineage>
</organism>
<name>A7EIW7_SCLS1</name>
<protein>
    <submittedName>
        <fullName evidence="2">Uncharacterized protein</fullName>
    </submittedName>
</protein>
<gene>
    <name evidence="2" type="ORF">SS1G_05260</name>
</gene>
<sequence length="51" mass="5768">MTQLQNTTRSHVLGDPPGAKTYETFEMGMNKDEHTDRGLSSEKLNLFGRVE</sequence>
<dbReference type="Proteomes" id="UP000001312">
    <property type="component" value="Unassembled WGS sequence"/>
</dbReference>
<dbReference type="InParanoid" id="A7EIW7"/>
<dbReference type="HOGENOM" id="CLU_3107814_0_0_1"/>
<proteinExistence type="predicted"/>
<dbReference type="EMBL" id="CH476626">
    <property type="protein sequence ID" value="EDO02783.1"/>
    <property type="molecule type" value="Genomic_DNA"/>
</dbReference>
<dbReference type="AlphaFoldDB" id="A7EIW7"/>
<dbReference type="KEGG" id="ssl:SS1G_05260"/>
<evidence type="ECO:0000313" key="2">
    <source>
        <dbReference type="EMBL" id="EDO02783.1"/>
    </source>
</evidence>
<dbReference type="RefSeq" id="XP_001593832.1">
    <property type="nucleotide sequence ID" value="XM_001593782.1"/>
</dbReference>
<evidence type="ECO:0000256" key="1">
    <source>
        <dbReference type="SAM" id="MobiDB-lite"/>
    </source>
</evidence>
<feature type="compositionally biased region" description="Basic and acidic residues" evidence="1">
    <location>
        <begin position="31"/>
        <end position="40"/>
    </location>
</feature>
<keyword evidence="3" id="KW-1185">Reference proteome</keyword>
<accession>A7EIW7</accession>
<feature type="region of interest" description="Disordered" evidence="1">
    <location>
        <begin position="1"/>
        <end position="20"/>
    </location>
</feature>
<evidence type="ECO:0000313" key="3">
    <source>
        <dbReference type="Proteomes" id="UP000001312"/>
    </source>
</evidence>
<feature type="compositionally biased region" description="Polar residues" evidence="1">
    <location>
        <begin position="1"/>
        <end position="10"/>
    </location>
</feature>
<dbReference type="GeneID" id="5489996"/>
<feature type="region of interest" description="Disordered" evidence="1">
    <location>
        <begin position="31"/>
        <end position="51"/>
    </location>
</feature>